<dbReference type="Proteomes" id="UP001174909">
    <property type="component" value="Unassembled WGS sequence"/>
</dbReference>
<protein>
    <submittedName>
        <fullName evidence="2">Uncharacterized protein</fullName>
    </submittedName>
</protein>
<dbReference type="AlphaFoldDB" id="A0AA35R4Q1"/>
<dbReference type="EMBL" id="CASHTH010000552">
    <property type="protein sequence ID" value="CAI8004202.1"/>
    <property type="molecule type" value="Genomic_DNA"/>
</dbReference>
<evidence type="ECO:0000256" key="1">
    <source>
        <dbReference type="SAM" id="MobiDB-lite"/>
    </source>
</evidence>
<comment type="caution">
    <text evidence="2">The sequence shown here is derived from an EMBL/GenBank/DDBJ whole genome shotgun (WGS) entry which is preliminary data.</text>
</comment>
<proteinExistence type="predicted"/>
<evidence type="ECO:0000313" key="2">
    <source>
        <dbReference type="EMBL" id="CAI8004202.1"/>
    </source>
</evidence>
<sequence>MTVLPTTHRTSSPVMYRRQIRRQILRYSRAVTTNLNLLLLQSFTVLYSPIDTFLDDLFGRSVSKNVPDVGQKKQLYEELSLQQQSTTVGHGKPSLGHLNRKKHRAKPNSLIQKLLDRFDSPKHFT</sequence>
<organism evidence="2 3">
    <name type="scientific">Geodia barretti</name>
    <name type="common">Barrett's horny sponge</name>
    <dbReference type="NCBI Taxonomy" id="519541"/>
    <lineage>
        <taxon>Eukaryota</taxon>
        <taxon>Metazoa</taxon>
        <taxon>Porifera</taxon>
        <taxon>Demospongiae</taxon>
        <taxon>Heteroscleromorpha</taxon>
        <taxon>Tetractinellida</taxon>
        <taxon>Astrophorina</taxon>
        <taxon>Geodiidae</taxon>
        <taxon>Geodia</taxon>
    </lineage>
</organism>
<reference evidence="2" key="1">
    <citation type="submission" date="2023-03" db="EMBL/GenBank/DDBJ databases">
        <authorList>
            <person name="Steffen K."/>
            <person name="Cardenas P."/>
        </authorList>
    </citation>
    <scope>NUCLEOTIDE SEQUENCE</scope>
</reference>
<gene>
    <name evidence="2" type="ORF">GBAR_LOCUS3852</name>
</gene>
<keyword evidence="3" id="KW-1185">Reference proteome</keyword>
<accession>A0AA35R4Q1</accession>
<evidence type="ECO:0000313" key="3">
    <source>
        <dbReference type="Proteomes" id="UP001174909"/>
    </source>
</evidence>
<name>A0AA35R4Q1_GEOBA</name>
<feature type="region of interest" description="Disordered" evidence="1">
    <location>
        <begin position="82"/>
        <end position="106"/>
    </location>
</feature>